<dbReference type="Pfam" id="PF01569">
    <property type="entry name" value="PAP2"/>
    <property type="match status" value="1"/>
</dbReference>
<keyword evidence="4" id="KW-1185">Reference proteome</keyword>
<feature type="transmembrane region" description="Helical" evidence="1">
    <location>
        <begin position="239"/>
        <end position="256"/>
    </location>
</feature>
<gene>
    <name evidence="3" type="ORF">SAMN05192568_11152</name>
</gene>
<dbReference type="InterPro" id="IPR036938">
    <property type="entry name" value="PAP2/HPO_sf"/>
</dbReference>
<dbReference type="EMBL" id="FOTK01000115">
    <property type="protein sequence ID" value="SFN03301.1"/>
    <property type="molecule type" value="Genomic_DNA"/>
</dbReference>
<keyword evidence="1" id="KW-0472">Membrane</keyword>
<reference evidence="4" key="1">
    <citation type="submission" date="2016-10" db="EMBL/GenBank/DDBJ databases">
        <authorList>
            <person name="Varghese N."/>
            <person name="Submissions S."/>
        </authorList>
    </citation>
    <scope>NUCLEOTIDE SEQUENCE [LARGE SCALE GENOMIC DNA]</scope>
    <source>
        <strain evidence="4">BL36</strain>
    </source>
</reference>
<feature type="transmembrane region" description="Helical" evidence="1">
    <location>
        <begin position="203"/>
        <end position="227"/>
    </location>
</feature>
<dbReference type="SUPFAM" id="SSF48317">
    <property type="entry name" value="Acid phosphatase/Vanadium-dependent haloperoxidase"/>
    <property type="match status" value="1"/>
</dbReference>
<dbReference type="SMART" id="SM00014">
    <property type="entry name" value="acidPPc"/>
    <property type="match status" value="1"/>
</dbReference>
<dbReference type="Proteomes" id="UP000199048">
    <property type="component" value="Unassembled WGS sequence"/>
</dbReference>
<dbReference type="PANTHER" id="PTHR14969">
    <property type="entry name" value="SPHINGOSINE-1-PHOSPHATE PHOSPHOHYDROLASE"/>
    <property type="match status" value="1"/>
</dbReference>
<feature type="domain" description="Phosphatidic acid phosphatase type 2/haloperoxidase" evidence="2">
    <location>
        <begin position="103"/>
        <end position="218"/>
    </location>
</feature>
<dbReference type="AlphaFoldDB" id="A0A1I4VPR2"/>
<evidence type="ECO:0000259" key="2">
    <source>
        <dbReference type="SMART" id="SM00014"/>
    </source>
</evidence>
<evidence type="ECO:0000256" key="1">
    <source>
        <dbReference type="SAM" id="Phobius"/>
    </source>
</evidence>
<dbReference type="Gene3D" id="1.20.144.10">
    <property type="entry name" value="Phosphatidic acid phosphatase type 2/haloperoxidase"/>
    <property type="match status" value="1"/>
</dbReference>
<protein>
    <submittedName>
        <fullName evidence="3">Undecaprenyl-diphosphatase</fullName>
    </submittedName>
</protein>
<proteinExistence type="predicted"/>
<feature type="transmembrane region" description="Helical" evidence="1">
    <location>
        <begin position="155"/>
        <end position="174"/>
    </location>
</feature>
<keyword evidence="1" id="KW-0812">Transmembrane</keyword>
<dbReference type="RefSeq" id="WP_092047627.1">
    <property type="nucleotide sequence ID" value="NZ_FOTK01000115.1"/>
</dbReference>
<accession>A0A1I4VPR2</accession>
<organism evidence="3 4">
    <name type="scientific">Methylobacterium pseudosasicola</name>
    <dbReference type="NCBI Taxonomy" id="582667"/>
    <lineage>
        <taxon>Bacteria</taxon>
        <taxon>Pseudomonadati</taxon>
        <taxon>Pseudomonadota</taxon>
        <taxon>Alphaproteobacteria</taxon>
        <taxon>Hyphomicrobiales</taxon>
        <taxon>Methylobacteriaceae</taxon>
        <taxon>Methylobacterium</taxon>
    </lineage>
</organism>
<dbReference type="InterPro" id="IPR000326">
    <property type="entry name" value="PAP2/HPO"/>
</dbReference>
<feature type="transmembrane region" description="Helical" evidence="1">
    <location>
        <begin position="103"/>
        <end position="120"/>
    </location>
</feature>
<name>A0A1I4VPR2_9HYPH</name>
<keyword evidence="1" id="KW-1133">Transmembrane helix</keyword>
<dbReference type="PANTHER" id="PTHR14969:SF58">
    <property type="entry name" value="UNDECAPRENYL-DIPHOSPHATASE BCRC"/>
    <property type="match status" value="1"/>
</dbReference>
<sequence>MLCAPADRTDIHITNGKISKINWLLNVIASFLLFCCSYLLSIKADLFDRPIVRFVNRFTNINYTVDNFLFALDNYPTFGGVILLCFVWYVLSNLNNTYLKARVIIAVLSASTAGLISRFLQHTLQTHPRPFYDTALKFNIPSVHSQAPLNTWHSYPSDHAVVLFGLTLAVYIGNRKLGLKLAIWISLVEFARIYVGAHYPTDIIGGGALALCLVWFSQNHTFVLLSLKFGKVLKISKGSWYAISFFLSYQIATLFSDIRSIISFNALTTAISSYFN</sequence>
<evidence type="ECO:0000313" key="3">
    <source>
        <dbReference type="EMBL" id="SFN03301.1"/>
    </source>
</evidence>
<evidence type="ECO:0000313" key="4">
    <source>
        <dbReference type="Proteomes" id="UP000199048"/>
    </source>
</evidence>
<dbReference type="STRING" id="582667.SAMN05192568_11152"/>
<dbReference type="OrthoDB" id="9801622at2"/>
<feature type="transmembrane region" description="Helical" evidence="1">
    <location>
        <begin position="75"/>
        <end position="91"/>
    </location>
</feature>
<feature type="transmembrane region" description="Helical" evidence="1">
    <location>
        <begin position="21"/>
        <end position="40"/>
    </location>
</feature>